<evidence type="ECO:0000313" key="2">
    <source>
        <dbReference type="WBParaSite" id="ES5_v2.g12285.t1"/>
    </source>
</evidence>
<accession>A0AC34F5N2</accession>
<organism evidence="1 2">
    <name type="scientific">Panagrolaimus sp. ES5</name>
    <dbReference type="NCBI Taxonomy" id="591445"/>
    <lineage>
        <taxon>Eukaryota</taxon>
        <taxon>Metazoa</taxon>
        <taxon>Ecdysozoa</taxon>
        <taxon>Nematoda</taxon>
        <taxon>Chromadorea</taxon>
        <taxon>Rhabditida</taxon>
        <taxon>Tylenchina</taxon>
        <taxon>Panagrolaimomorpha</taxon>
        <taxon>Panagrolaimoidea</taxon>
        <taxon>Panagrolaimidae</taxon>
        <taxon>Panagrolaimus</taxon>
    </lineage>
</organism>
<name>A0AC34F5N2_9BILA</name>
<reference evidence="2" key="1">
    <citation type="submission" date="2022-11" db="UniProtKB">
        <authorList>
            <consortium name="WormBaseParasite"/>
        </authorList>
    </citation>
    <scope>IDENTIFICATION</scope>
</reference>
<dbReference type="WBParaSite" id="ES5_v2.g12285.t1">
    <property type="protein sequence ID" value="ES5_v2.g12285.t1"/>
    <property type="gene ID" value="ES5_v2.g12285"/>
</dbReference>
<dbReference type="Proteomes" id="UP000887579">
    <property type="component" value="Unplaced"/>
</dbReference>
<sequence>MFNYFTSQPVADRNVAVEIADEEDPQQHHEEEFVEVPIRIATEQFRYYQIGIGALVVIALAQAASALKYLF</sequence>
<protein>
    <submittedName>
        <fullName evidence="2">Uncharacterized protein</fullName>
    </submittedName>
</protein>
<evidence type="ECO:0000313" key="1">
    <source>
        <dbReference type="Proteomes" id="UP000887579"/>
    </source>
</evidence>
<proteinExistence type="predicted"/>